<protein>
    <submittedName>
        <fullName evidence="1">Uncharacterized protein</fullName>
    </submittedName>
</protein>
<organism evidence="1 2">
    <name type="scientific">Rhynchosporium agropyri</name>
    <dbReference type="NCBI Taxonomy" id="914238"/>
    <lineage>
        <taxon>Eukaryota</taxon>
        <taxon>Fungi</taxon>
        <taxon>Dikarya</taxon>
        <taxon>Ascomycota</taxon>
        <taxon>Pezizomycotina</taxon>
        <taxon>Leotiomycetes</taxon>
        <taxon>Helotiales</taxon>
        <taxon>Ploettnerulaceae</taxon>
        <taxon>Rhynchosporium</taxon>
    </lineage>
</organism>
<name>A0A1E1JSB2_9HELO</name>
<evidence type="ECO:0000313" key="2">
    <source>
        <dbReference type="Proteomes" id="UP000178912"/>
    </source>
</evidence>
<accession>A0A1E1JSB2</accession>
<dbReference type="Proteomes" id="UP000178912">
    <property type="component" value="Unassembled WGS sequence"/>
</dbReference>
<gene>
    <name evidence="1" type="ORF">RAG0_00401</name>
</gene>
<dbReference type="EMBL" id="FJUX01000001">
    <property type="protein sequence ID" value="CZS88775.1"/>
    <property type="molecule type" value="Genomic_DNA"/>
</dbReference>
<keyword evidence="2" id="KW-1185">Reference proteome</keyword>
<sequence length="124" mass="14360">MNMNAIVCLEIQRYKNPPNCYSFDEYTQRTIATRLFPRQTFEESGYGIVWNDIRYYAPVVSGFSHNVQIPDRNLTYCVSVSVQEGDAPQMPLLRMDILSTQHQAGDTRFQGSIVRNHDCEFETL</sequence>
<dbReference type="AlphaFoldDB" id="A0A1E1JSB2"/>
<reference evidence="2" key="1">
    <citation type="submission" date="2016-03" db="EMBL/GenBank/DDBJ databases">
        <authorList>
            <person name="Guldener U."/>
        </authorList>
    </citation>
    <scope>NUCLEOTIDE SEQUENCE [LARGE SCALE GENOMIC DNA]</scope>
    <source>
        <strain evidence="2">04CH-RAC-A.6.1</strain>
    </source>
</reference>
<evidence type="ECO:0000313" key="1">
    <source>
        <dbReference type="EMBL" id="CZS88775.1"/>
    </source>
</evidence>
<proteinExistence type="predicted"/>